<protein>
    <submittedName>
        <fullName evidence="1">Uncharacterized protein</fullName>
    </submittedName>
</protein>
<dbReference type="Proteomes" id="UP000544331">
    <property type="component" value="Unassembled WGS sequence"/>
</dbReference>
<evidence type="ECO:0000313" key="1">
    <source>
        <dbReference type="EMBL" id="KAF5724578.1"/>
    </source>
</evidence>
<dbReference type="EMBL" id="JAAOAN010000031">
    <property type="protein sequence ID" value="KAF5724578.1"/>
    <property type="molecule type" value="Genomic_DNA"/>
</dbReference>
<sequence>MLLPNGKIAFQAPAYHCAILWMLVEGLFKRFDEHLVPSKIGNSRKGDLTRLRLAVFGCCHLAFQFTCSGELFILYDAKKSMAIVASAKAAPPEVGSWTVRDIQMTNSVPAAKESIRDAPRHREIANCQNSDTNVAFSLLKSTSIVKQKEQLATCLHQRKLAALDVGIPDGRRQAQGLDYGPVKDQANRLLVGGMMNGE</sequence>
<proteinExistence type="predicted"/>
<organism evidence="1 2">
    <name type="scientific">Fusarium mundagurra</name>
    <dbReference type="NCBI Taxonomy" id="1567541"/>
    <lineage>
        <taxon>Eukaryota</taxon>
        <taxon>Fungi</taxon>
        <taxon>Dikarya</taxon>
        <taxon>Ascomycota</taxon>
        <taxon>Pezizomycotina</taxon>
        <taxon>Sordariomycetes</taxon>
        <taxon>Hypocreomycetidae</taxon>
        <taxon>Hypocreales</taxon>
        <taxon>Nectriaceae</taxon>
        <taxon>Fusarium</taxon>
        <taxon>Fusarium fujikuroi species complex</taxon>
    </lineage>
</organism>
<name>A0A8H5Z5I5_9HYPO</name>
<evidence type="ECO:0000313" key="2">
    <source>
        <dbReference type="Proteomes" id="UP000544331"/>
    </source>
</evidence>
<gene>
    <name evidence="1" type="ORF">FMUND_753</name>
</gene>
<comment type="caution">
    <text evidence="1">The sequence shown here is derived from an EMBL/GenBank/DDBJ whole genome shotgun (WGS) entry which is preliminary data.</text>
</comment>
<accession>A0A8H5Z5I5</accession>
<keyword evidence="2" id="KW-1185">Reference proteome</keyword>
<dbReference type="AlphaFoldDB" id="A0A8H5Z5I5"/>
<dbReference type="OrthoDB" id="10469456at2759"/>
<reference evidence="1 2" key="1">
    <citation type="submission" date="2020-05" db="EMBL/GenBank/DDBJ databases">
        <title>Identification and distribution of gene clusters putatively required for synthesis of sphingolipid metabolism inhibitors in phylogenetically diverse species of the filamentous fungus Fusarium.</title>
        <authorList>
            <person name="Kim H.-S."/>
            <person name="Busman M."/>
            <person name="Brown D.W."/>
            <person name="Divon H."/>
            <person name="Uhlig S."/>
            <person name="Proctor R.H."/>
        </authorList>
    </citation>
    <scope>NUCLEOTIDE SEQUENCE [LARGE SCALE GENOMIC DNA]</scope>
    <source>
        <strain evidence="1 2">NRRL 66235</strain>
    </source>
</reference>